<protein>
    <submittedName>
        <fullName evidence="1">Uncharacterized protein</fullName>
    </submittedName>
</protein>
<accession>A0A9N9KVL1</accession>
<sequence>MLVKEQLLQYSRRLSKNILTQLDADEEAENARGDQASCTQKKLQYRTELQVQTVESLGRD</sequence>
<dbReference type="AlphaFoldDB" id="A0A9N9KVL1"/>
<proteinExistence type="predicted"/>
<name>A0A9N9KVL1_9HELO</name>
<gene>
    <name evidence="1" type="ORF">HYFRA_00010177</name>
</gene>
<evidence type="ECO:0000313" key="2">
    <source>
        <dbReference type="Proteomes" id="UP000696280"/>
    </source>
</evidence>
<dbReference type="Proteomes" id="UP000696280">
    <property type="component" value="Unassembled WGS sequence"/>
</dbReference>
<reference evidence="1" key="1">
    <citation type="submission" date="2021-07" db="EMBL/GenBank/DDBJ databases">
        <authorList>
            <person name="Durling M."/>
        </authorList>
    </citation>
    <scope>NUCLEOTIDE SEQUENCE</scope>
</reference>
<organism evidence="1 2">
    <name type="scientific">Hymenoscyphus fraxineus</name>
    <dbReference type="NCBI Taxonomy" id="746836"/>
    <lineage>
        <taxon>Eukaryota</taxon>
        <taxon>Fungi</taxon>
        <taxon>Dikarya</taxon>
        <taxon>Ascomycota</taxon>
        <taxon>Pezizomycotina</taxon>
        <taxon>Leotiomycetes</taxon>
        <taxon>Helotiales</taxon>
        <taxon>Helotiaceae</taxon>
        <taxon>Hymenoscyphus</taxon>
    </lineage>
</organism>
<dbReference type="EMBL" id="CAJVRL010000050">
    <property type="protein sequence ID" value="CAG8953428.1"/>
    <property type="molecule type" value="Genomic_DNA"/>
</dbReference>
<evidence type="ECO:0000313" key="1">
    <source>
        <dbReference type="EMBL" id="CAG8953428.1"/>
    </source>
</evidence>
<keyword evidence="2" id="KW-1185">Reference proteome</keyword>
<comment type="caution">
    <text evidence="1">The sequence shown here is derived from an EMBL/GenBank/DDBJ whole genome shotgun (WGS) entry which is preliminary data.</text>
</comment>